<dbReference type="GeneID" id="100372373"/>
<evidence type="ECO:0000313" key="11">
    <source>
        <dbReference type="RefSeq" id="XP_006817685.1"/>
    </source>
</evidence>
<dbReference type="Gene3D" id="1.20.1070.10">
    <property type="entry name" value="Rhodopsin 7-helix transmembrane proteins"/>
    <property type="match status" value="2"/>
</dbReference>
<sequence>MPRFLSVSLIVAIAFTLIFVTGVPGNLLTIYVIARKGQVQTTTNVYILSLSCADLVFVLCSPLYAVEFLVIGNKFGEVGCRLRDTLDICTMLASIFTLSVMSIDSVPIEQNTGKVIAVLFISLTYVNSCLNPVLYTFLSENFRKNVKKAFKCCSRKVSPVSVIQANAGNTSTSHARARQPMVTEMGAF</sequence>
<evidence type="ECO:0000256" key="4">
    <source>
        <dbReference type="ARBA" id="ARBA00023040"/>
    </source>
</evidence>
<feature type="transmembrane region" description="Helical" evidence="8">
    <location>
        <begin position="7"/>
        <end position="33"/>
    </location>
</feature>
<feature type="transmembrane region" description="Helical" evidence="8">
    <location>
        <begin position="115"/>
        <end position="138"/>
    </location>
</feature>
<dbReference type="PRINTS" id="PR00237">
    <property type="entry name" value="GPCRRHODOPSN"/>
</dbReference>
<evidence type="ECO:0000256" key="2">
    <source>
        <dbReference type="ARBA" id="ARBA00022692"/>
    </source>
</evidence>
<dbReference type="InterPro" id="IPR017452">
    <property type="entry name" value="GPCR_Rhodpsn_7TM"/>
</dbReference>
<reference evidence="11" key="1">
    <citation type="submission" date="2025-08" db="UniProtKB">
        <authorList>
            <consortium name="RefSeq"/>
        </authorList>
    </citation>
    <scope>IDENTIFICATION</scope>
    <source>
        <tissue evidence="11">Testes</tissue>
    </source>
</reference>
<comment type="subcellular location">
    <subcellularLocation>
        <location evidence="1">Membrane</location>
        <topology evidence="1">Multi-pass membrane protein</topology>
    </subcellularLocation>
</comment>
<name>A0ABM0MCE4_SACKO</name>
<organism evidence="10 11">
    <name type="scientific">Saccoglossus kowalevskii</name>
    <name type="common">Acorn worm</name>
    <dbReference type="NCBI Taxonomy" id="10224"/>
    <lineage>
        <taxon>Eukaryota</taxon>
        <taxon>Metazoa</taxon>
        <taxon>Hemichordata</taxon>
        <taxon>Enteropneusta</taxon>
        <taxon>Harrimaniidae</taxon>
        <taxon>Saccoglossus</taxon>
    </lineage>
</organism>
<dbReference type="PANTHER" id="PTHR45695:SF9">
    <property type="entry name" value="LEUCOKININ RECEPTOR"/>
    <property type="match status" value="1"/>
</dbReference>
<dbReference type="SUPFAM" id="SSF81321">
    <property type="entry name" value="Family A G protein-coupled receptor-like"/>
    <property type="match status" value="2"/>
</dbReference>
<evidence type="ECO:0000313" key="10">
    <source>
        <dbReference type="Proteomes" id="UP000694865"/>
    </source>
</evidence>
<keyword evidence="2 8" id="KW-0812">Transmembrane</keyword>
<keyword evidence="4" id="KW-0297">G-protein coupled receptor</keyword>
<dbReference type="RefSeq" id="XP_006817685.1">
    <property type="nucleotide sequence ID" value="XM_006817622.1"/>
</dbReference>
<evidence type="ECO:0000256" key="7">
    <source>
        <dbReference type="ARBA" id="ARBA00023224"/>
    </source>
</evidence>
<keyword evidence="5 8" id="KW-0472">Membrane</keyword>
<feature type="transmembrane region" description="Helical" evidence="8">
    <location>
        <begin position="45"/>
        <end position="66"/>
    </location>
</feature>
<evidence type="ECO:0000256" key="1">
    <source>
        <dbReference type="ARBA" id="ARBA00004141"/>
    </source>
</evidence>
<evidence type="ECO:0000256" key="5">
    <source>
        <dbReference type="ARBA" id="ARBA00023136"/>
    </source>
</evidence>
<evidence type="ECO:0000259" key="9">
    <source>
        <dbReference type="PROSITE" id="PS50262"/>
    </source>
</evidence>
<evidence type="ECO:0000256" key="8">
    <source>
        <dbReference type="SAM" id="Phobius"/>
    </source>
</evidence>
<gene>
    <name evidence="11" type="primary">LOC100372373</name>
</gene>
<keyword evidence="10" id="KW-1185">Reference proteome</keyword>
<proteinExistence type="predicted"/>
<keyword evidence="6" id="KW-0675">Receptor</keyword>
<keyword evidence="7" id="KW-0807">Transducer</keyword>
<evidence type="ECO:0000256" key="3">
    <source>
        <dbReference type="ARBA" id="ARBA00022989"/>
    </source>
</evidence>
<dbReference type="PANTHER" id="PTHR45695">
    <property type="entry name" value="LEUCOKININ RECEPTOR-RELATED"/>
    <property type="match status" value="1"/>
</dbReference>
<dbReference type="Proteomes" id="UP000694865">
    <property type="component" value="Unplaced"/>
</dbReference>
<dbReference type="Pfam" id="PF00001">
    <property type="entry name" value="7tm_1"/>
    <property type="match status" value="1"/>
</dbReference>
<dbReference type="PROSITE" id="PS50262">
    <property type="entry name" value="G_PROTEIN_RECEP_F1_2"/>
    <property type="match status" value="1"/>
</dbReference>
<dbReference type="InterPro" id="IPR000276">
    <property type="entry name" value="GPCR_Rhodpsn"/>
</dbReference>
<feature type="domain" description="G-protein coupled receptors family 1 profile" evidence="9">
    <location>
        <begin position="25"/>
        <end position="104"/>
    </location>
</feature>
<protein>
    <submittedName>
        <fullName evidence="11">Urotensin-2 receptor-like</fullName>
    </submittedName>
</protein>
<accession>A0ABM0MCE4</accession>
<keyword evidence="3 8" id="KW-1133">Transmembrane helix</keyword>
<evidence type="ECO:0000256" key="6">
    <source>
        <dbReference type="ARBA" id="ARBA00023170"/>
    </source>
</evidence>